<keyword evidence="3" id="KW-1185">Reference proteome</keyword>
<dbReference type="InterPro" id="IPR001117">
    <property type="entry name" value="Cu-oxidase_2nd"/>
</dbReference>
<gene>
    <name evidence="2" type="ORF">DH2020_029888</name>
</gene>
<dbReference type="EMBL" id="JABTTQ020001041">
    <property type="protein sequence ID" value="KAK6136358.1"/>
    <property type="molecule type" value="Genomic_DNA"/>
</dbReference>
<protein>
    <recommendedName>
        <fullName evidence="1">Plastocyanin-like domain-containing protein</fullName>
    </recommendedName>
</protein>
<dbReference type="SUPFAM" id="SSF49503">
    <property type="entry name" value="Cupredoxins"/>
    <property type="match status" value="2"/>
</dbReference>
<name>A0ABR0VM82_REHGL</name>
<accession>A0ABR0VM82</accession>
<comment type="caution">
    <text evidence="2">The sequence shown here is derived from an EMBL/GenBank/DDBJ whole genome shotgun (WGS) entry which is preliminary data.</text>
</comment>
<dbReference type="PANTHER" id="PTHR11709:SF510">
    <property type="entry name" value="L-ASCORBATE OXIDASE HOMOLOG"/>
    <property type="match status" value="1"/>
</dbReference>
<proteinExistence type="predicted"/>
<evidence type="ECO:0000313" key="2">
    <source>
        <dbReference type="EMBL" id="KAK6136358.1"/>
    </source>
</evidence>
<dbReference type="PANTHER" id="PTHR11709">
    <property type="entry name" value="MULTI-COPPER OXIDASE"/>
    <property type="match status" value="1"/>
</dbReference>
<feature type="domain" description="Plastocyanin-like" evidence="1">
    <location>
        <begin position="12"/>
        <end position="92"/>
    </location>
</feature>
<organism evidence="2 3">
    <name type="scientific">Rehmannia glutinosa</name>
    <name type="common">Chinese foxglove</name>
    <dbReference type="NCBI Taxonomy" id="99300"/>
    <lineage>
        <taxon>Eukaryota</taxon>
        <taxon>Viridiplantae</taxon>
        <taxon>Streptophyta</taxon>
        <taxon>Embryophyta</taxon>
        <taxon>Tracheophyta</taxon>
        <taxon>Spermatophyta</taxon>
        <taxon>Magnoliopsida</taxon>
        <taxon>eudicotyledons</taxon>
        <taxon>Gunneridae</taxon>
        <taxon>Pentapetalae</taxon>
        <taxon>asterids</taxon>
        <taxon>lamiids</taxon>
        <taxon>Lamiales</taxon>
        <taxon>Orobanchaceae</taxon>
        <taxon>Rehmannieae</taxon>
        <taxon>Rehmannia</taxon>
    </lineage>
</organism>
<dbReference type="Proteomes" id="UP001318860">
    <property type="component" value="Unassembled WGS sequence"/>
</dbReference>
<reference evidence="2 3" key="1">
    <citation type="journal article" date="2021" name="Comput. Struct. Biotechnol. J.">
        <title>De novo genome assembly of the potent medicinal plant Rehmannia glutinosa using nanopore technology.</title>
        <authorList>
            <person name="Ma L."/>
            <person name="Dong C."/>
            <person name="Song C."/>
            <person name="Wang X."/>
            <person name="Zheng X."/>
            <person name="Niu Y."/>
            <person name="Chen S."/>
            <person name="Feng W."/>
        </authorList>
    </citation>
    <scope>NUCLEOTIDE SEQUENCE [LARGE SCALE GENOMIC DNA]</scope>
    <source>
        <strain evidence="2">DH-2019</strain>
    </source>
</reference>
<dbReference type="InterPro" id="IPR008972">
    <property type="entry name" value="Cupredoxin"/>
</dbReference>
<evidence type="ECO:0000259" key="1">
    <source>
        <dbReference type="Pfam" id="PF00394"/>
    </source>
</evidence>
<dbReference type="Pfam" id="PF00394">
    <property type="entry name" value="Cu-oxidase"/>
    <property type="match status" value="1"/>
</dbReference>
<evidence type="ECO:0000313" key="3">
    <source>
        <dbReference type="Proteomes" id="UP001318860"/>
    </source>
</evidence>
<dbReference type="Gene3D" id="2.60.40.420">
    <property type="entry name" value="Cupredoxins - blue copper proteins"/>
    <property type="match status" value="1"/>
</dbReference>
<dbReference type="InterPro" id="IPR045087">
    <property type="entry name" value="Cu-oxidase_fam"/>
</dbReference>
<sequence length="181" mass="20949">MARMVREMERCAHVHYDPGKTYRYRFCNVGMKNSINVRIQGHTMKLVEIEGSHTVQNVYDSLDVHLGQCYSVLVTTDQTPKDYYLVASTTVHKDGVDLHRHHPIEPGRWTPEKRKNYNLIDAVSRHTIHVYPKSWAAIMTTLDNAGMWNLRALVLERQYLGQQLYISVLSPERSFATNTTC</sequence>